<evidence type="ECO:0000256" key="7">
    <source>
        <dbReference type="ARBA" id="ARBA00072811"/>
    </source>
</evidence>
<dbReference type="InterPro" id="IPR003593">
    <property type="entry name" value="AAA+_ATPase"/>
</dbReference>
<evidence type="ECO:0000313" key="10">
    <source>
        <dbReference type="Proteomes" id="UP000199170"/>
    </source>
</evidence>
<name>A0A1H3KTX9_9EURY</name>
<dbReference type="EMBL" id="FNPB01000022">
    <property type="protein sequence ID" value="SDY55667.1"/>
    <property type="molecule type" value="Genomic_DNA"/>
</dbReference>
<organism evidence="9 10">
    <name type="scientific">Halobellus clavatus</name>
    <dbReference type="NCBI Taxonomy" id="660517"/>
    <lineage>
        <taxon>Archaea</taxon>
        <taxon>Methanobacteriati</taxon>
        <taxon>Methanobacteriota</taxon>
        <taxon>Stenosarchaea group</taxon>
        <taxon>Halobacteria</taxon>
        <taxon>Halobacteriales</taxon>
        <taxon>Haloferacaceae</taxon>
        <taxon>Halobellus</taxon>
    </lineage>
</organism>
<proteinExistence type="inferred from homology"/>
<dbReference type="PANTHER" id="PTHR45772:SF7">
    <property type="entry name" value="AMINO ACID ABC TRANSPORTER ATP-BINDING PROTEIN"/>
    <property type="match status" value="1"/>
</dbReference>
<dbReference type="GO" id="GO:0015188">
    <property type="term" value="F:L-isoleucine transmembrane transporter activity"/>
    <property type="evidence" value="ECO:0007669"/>
    <property type="project" value="TreeGrafter"/>
</dbReference>
<keyword evidence="10" id="KW-1185">Reference proteome</keyword>
<evidence type="ECO:0000313" key="9">
    <source>
        <dbReference type="EMBL" id="SDY55667.1"/>
    </source>
</evidence>
<dbReference type="GO" id="GO:0005304">
    <property type="term" value="F:L-valine transmembrane transporter activity"/>
    <property type="evidence" value="ECO:0007669"/>
    <property type="project" value="TreeGrafter"/>
</dbReference>
<keyword evidence="3" id="KW-0547">Nucleotide-binding</keyword>
<dbReference type="AlphaFoldDB" id="A0A1H3KTX9"/>
<dbReference type="GO" id="GO:0015808">
    <property type="term" value="P:L-alanine transport"/>
    <property type="evidence" value="ECO:0007669"/>
    <property type="project" value="TreeGrafter"/>
</dbReference>
<dbReference type="GO" id="GO:0016887">
    <property type="term" value="F:ATP hydrolysis activity"/>
    <property type="evidence" value="ECO:0007669"/>
    <property type="project" value="InterPro"/>
</dbReference>
<dbReference type="InterPro" id="IPR051120">
    <property type="entry name" value="ABC_AA/LPS_Transport"/>
</dbReference>
<comment type="similarity">
    <text evidence="1">Belongs to the ABC transporter superfamily.</text>
</comment>
<evidence type="ECO:0000259" key="8">
    <source>
        <dbReference type="PROSITE" id="PS50893"/>
    </source>
</evidence>
<dbReference type="GO" id="GO:1903805">
    <property type="term" value="P:L-valine import across plasma membrane"/>
    <property type="evidence" value="ECO:0007669"/>
    <property type="project" value="TreeGrafter"/>
</dbReference>
<evidence type="ECO:0000256" key="2">
    <source>
        <dbReference type="ARBA" id="ARBA00022448"/>
    </source>
</evidence>
<dbReference type="GO" id="GO:0042941">
    <property type="term" value="P:D-alanine transmembrane transport"/>
    <property type="evidence" value="ECO:0007669"/>
    <property type="project" value="TreeGrafter"/>
</dbReference>
<dbReference type="SMART" id="SM00382">
    <property type="entry name" value="AAA"/>
    <property type="match status" value="1"/>
</dbReference>
<dbReference type="CDD" id="cd03219">
    <property type="entry name" value="ABC_Mj1267_LivG_branched"/>
    <property type="match status" value="1"/>
</dbReference>
<dbReference type="GO" id="GO:0005524">
    <property type="term" value="F:ATP binding"/>
    <property type="evidence" value="ECO:0007669"/>
    <property type="project" value="UniProtKB-KW"/>
</dbReference>
<dbReference type="InterPro" id="IPR003439">
    <property type="entry name" value="ABC_transporter-like_ATP-bd"/>
</dbReference>
<dbReference type="Proteomes" id="UP000199170">
    <property type="component" value="Unassembled WGS sequence"/>
</dbReference>
<dbReference type="Pfam" id="PF00005">
    <property type="entry name" value="ABC_tran"/>
    <property type="match status" value="1"/>
</dbReference>
<dbReference type="Gene3D" id="3.40.50.300">
    <property type="entry name" value="P-loop containing nucleotide triphosphate hydrolases"/>
    <property type="match status" value="1"/>
</dbReference>
<keyword evidence="5" id="KW-0029">Amino-acid transport</keyword>
<dbReference type="PANTHER" id="PTHR45772">
    <property type="entry name" value="CONSERVED COMPONENT OF ABC TRANSPORTER FOR NATURAL AMINO ACIDS-RELATED"/>
    <property type="match status" value="1"/>
</dbReference>
<sequence length="240" mass="25884">MLEVSNVSKKFGGLTAVDNVNFEINDSEIVGLIGPNGAGKTTLFNTITGIYQPEPGGKITFDGTNLIGSDTHQIAREGVIRTFQIVRVFKGMTVLENAVAGAFFGDEKSLDRSKAEEKAQEALEFVGLDGKADMSAGVLPVAQQKQLELARALASDPQLLLLDEIASGLTPGEVEDLTNIIRRIRDERSIAVFWVEHITDAIMSVADRIIVLNSGQKIADGTPKEIKTDERVIEAYLGAN</sequence>
<evidence type="ECO:0000256" key="1">
    <source>
        <dbReference type="ARBA" id="ARBA00005417"/>
    </source>
</evidence>
<evidence type="ECO:0000256" key="6">
    <source>
        <dbReference type="ARBA" id="ARBA00056071"/>
    </source>
</evidence>
<evidence type="ECO:0000256" key="4">
    <source>
        <dbReference type="ARBA" id="ARBA00022840"/>
    </source>
</evidence>
<dbReference type="PROSITE" id="PS50893">
    <property type="entry name" value="ABC_TRANSPORTER_2"/>
    <property type="match status" value="1"/>
</dbReference>
<keyword evidence="2" id="KW-0813">Transport</keyword>
<comment type="function">
    <text evidence="6">Probable component of a branched-chain amino-acid transport system.</text>
</comment>
<keyword evidence="4 9" id="KW-0067">ATP-binding</keyword>
<dbReference type="InterPro" id="IPR032823">
    <property type="entry name" value="BCA_ABC_TP_C"/>
</dbReference>
<dbReference type="FunFam" id="3.40.50.300:FF:000421">
    <property type="entry name" value="Branched-chain amino acid ABC transporter ATP-binding protein"/>
    <property type="match status" value="1"/>
</dbReference>
<dbReference type="OrthoDB" id="44250at2157"/>
<reference evidence="10" key="1">
    <citation type="submission" date="2016-10" db="EMBL/GenBank/DDBJ databases">
        <authorList>
            <person name="Varghese N."/>
            <person name="Submissions S."/>
        </authorList>
    </citation>
    <scope>NUCLEOTIDE SEQUENCE [LARGE SCALE GENOMIC DNA]</scope>
    <source>
        <strain evidence="10">CGMCC 1.10118</strain>
    </source>
</reference>
<dbReference type="Pfam" id="PF12399">
    <property type="entry name" value="BCA_ABC_TP_C"/>
    <property type="match status" value="1"/>
</dbReference>
<dbReference type="GO" id="GO:0005886">
    <property type="term" value="C:plasma membrane"/>
    <property type="evidence" value="ECO:0007669"/>
    <property type="project" value="TreeGrafter"/>
</dbReference>
<dbReference type="SUPFAM" id="SSF52540">
    <property type="entry name" value="P-loop containing nucleoside triphosphate hydrolases"/>
    <property type="match status" value="1"/>
</dbReference>
<gene>
    <name evidence="9" type="ORF">SAMN04487946_12233</name>
</gene>
<evidence type="ECO:0000256" key="5">
    <source>
        <dbReference type="ARBA" id="ARBA00022970"/>
    </source>
</evidence>
<accession>A0A1H3KTX9</accession>
<protein>
    <recommendedName>
        <fullName evidence="7">Probable branched-chain amino acid transport ATP-binding protein LivG</fullName>
    </recommendedName>
</protein>
<dbReference type="InterPro" id="IPR027417">
    <property type="entry name" value="P-loop_NTPase"/>
</dbReference>
<dbReference type="RefSeq" id="WP_089769896.1">
    <property type="nucleotide sequence ID" value="NZ_FNPB01000022.1"/>
</dbReference>
<dbReference type="GO" id="GO:0015192">
    <property type="term" value="F:L-phenylalanine transmembrane transporter activity"/>
    <property type="evidence" value="ECO:0007669"/>
    <property type="project" value="TreeGrafter"/>
</dbReference>
<dbReference type="GO" id="GO:1903806">
    <property type="term" value="P:L-isoleucine import across plasma membrane"/>
    <property type="evidence" value="ECO:0007669"/>
    <property type="project" value="TreeGrafter"/>
</dbReference>
<feature type="domain" description="ABC transporter" evidence="8">
    <location>
        <begin position="2"/>
        <end position="239"/>
    </location>
</feature>
<evidence type="ECO:0000256" key="3">
    <source>
        <dbReference type="ARBA" id="ARBA00022741"/>
    </source>
</evidence>
<dbReference type="STRING" id="660517.SAMN04487946_12233"/>